<dbReference type="HAMAP" id="MF_03143">
    <property type="entry name" value="Pentafunct_AroM"/>
    <property type="match status" value="1"/>
</dbReference>
<dbReference type="EC" id="4.2.1.10" evidence="21"/>
<dbReference type="InterPro" id="IPR036291">
    <property type="entry name" value="NAD(P)-bd_dom_sf"/>
</dbReference>
<reference evidence="28" key="1">
    <citation type="submission" date="2017-03" db="EMBL/GenBank/DDBJ databases">
        <title>Genomes of endolithic fungi from Antarctica.</title>
        <authorList>
            <person name="Coleine C."/>
            <person name="Masonjones S."/>
            <person name="Stajich J.E."/>
        </authorList>
    </citation>
    <scope>NUCLEOTIDE SEQUENCE [LARGE SCALE GENOMIC DNA]</scope>
    <source>
        <strain evidence="28">CCFEE 5527</strain>
    </source>
</reference>
<dbReference type="InterPro" id="IPR013708">
    <property type="entry name" value="Shikimate_DH-bd_N"/>
</dbReference>
<dbReference type="FunFam" id="3.40.50.300:FF:001256">
    <property type="entry name" value="Pentafunctional AROM polypeptide"/>
    <property type="match status" value="1"/>
</dbReference>
<dbReference type="InterPro" id="IPR001986">
    <property type="entry name" value="Enolpyruvate_Tfrase_dom"/>
</dbReference>
<dbReference type="HAMAP" id="MF_00109">
    <property type="entry name" value="Shikimate_kinase"/>
    <property type="match status" value="1"/>
</dbReference>
<evidence type="ECO:0000313" key="27">
    <source>
        <dbReference type="EMBL" id="OQO06779.1"/>
    </source>
</evidence>
<dbReference type="NCBIfam" id="TIGR01093">
    <property type="entry name" value="aroD"/>
    <property type="match status" value="1"/>
</dbReference>
<dbReference type="InterPro" id="IPR018508">
    <property type="entry name" value="3-dehydroquinate_DH_AS"/>
</dbReference>
<comment type="caution">
    <text evidence="21">Lacks conserved residue(s) required for the propagation of feature annotation.</text>
</comment>
<dbReference type="FunFam" id="3.40.50.1970:FF:000007">
    <property type="entry name" value="Pentafunctional AROM polypeptide"/>
    <property type="match status" value="1"/>
</dbReference>
<dbReference type="GO" id="GO:0005737">
    <property type="term" value="C:cytoplasm"/>
    <property type="evidence" value="ECO:0007669"/>
    <property type="project" value="UniProtKB-SubCell"/>
</dbReference>
<comment type="catalytic activity">
    <reaction evidence="18">
        <text>3-phosphoshikimate + phosphoenolpyruvate = 5-O-(1-carboxyvinyl)-3-phosphoshikimate + phosphate</text>
        <dbReference type="Rhea" id="RHEA:21256"/>
        <dbReference type="ChEBI" id="CHEBI:43474"/>
        <dbReference type="ChEBI" id="CHEBI:57701"/>
        <dbReference type="ChEBI" id="CHEBI:58702"/>
        <dbReference type="ChEBI" id="CHEBI:145989"/>
        <dbReference type="EC" id="2.5.1.19"/>
    </reaction>
    <physiologicalReaction direction="left-to-right" evidence="18">
        <dbReference type="Rhea" id="RHEA:21257"/>
    </physiologicalReaction>
</comment>
<dbReference type="CDD" id="cd01065">
    <property type="entry name" value="NAD_bind_Shikimate_DH"/>
    <property type="match status" value="1"/>
</dbReference>
<dbReference type="GO" id="GO:0009073">
    <property type="term" value="P:aromatic amino acid family biosynthetic process"/>
    <property type="evidence" value="ECO:0007669"/>
    <property type="project" value="UniProtKB-UniRule"/>
</dbReference>
<feature type="domain" description="3-dehydroquinate synthase C-terminal" evidence="26">
    <location>
        <begin position="196"/>
        <end position="360"/>
    </location>
</feature>
<dbReference type="InParanoid" id="A0A1V8T627"/>
<comment type="subcellular location">
    <subcellularLocation>
        <location evidence="1 21 22">Cytoplasm</location>
    </subcellularLocation>
</comment>
<dbReference type="InterPro" id="IPR036968">
    <property type="entry name" value="Enolpyruvate_Tfrase_sf"/>
</dbReference>
<dbReference type="SUPFAM" id="SSF52540">
    <property type="entry name" value="P-loop containing nucleoside triphosphate hydrolases"/>
    <property type="match status" value="1"/>
</dbReference>
<keyword evidence="9 21" id="KW-0547">Nucleotide-binding</keyword>
<dbReference type="GO" id="GO:0046872">
    <property type="term" value="F:metal ion binding"/>
    <property type="evidence" value="ECO:0007669"/>
    <property type="project" value="UniProtKB-UniRule"/>
</dbReference>
<comment type="pathway">
    <text evidence="3 21 22">Metabolic intermediate biosynthesis; chorismate biosynthesis; chorismate from D-erythrose 4-phosphate and phosphoenolpyruvate: step 5/7.</text>
</comment>
<dbReference type="InterPro" id="IPR056179">
    <property type="entry name" value="DHQS_C"/>
</dbReference>
<keyword evidence="6 21" id="KW-0028">Amino-acid biosynthesis</keyword>
<dbReference type="EC" id="4.2.3.4" evidence="21"/>
<dbReference type="FunCoup" id="A0A1V8T627">
    <property type="interactions" value="819"/>
</dbReference>
<feature type="binding site" evidence="21">
    <location>
        <position position="195"/>
    </location>
    <ligand>
        <name>NAD(+)</name>
        <dbReference type="ChEBI" id="CHEBI:57540"/>
    </ligand>
</feature>
<dbReference type="NCBIfam" id="TIGR01356">
    <property type="entry name" value="aroA"/>
    <property type="match status" value="1"/>
</dbReference>
<feature type="binding site" evidence="21">
    <location>
        <position position="157"/>
    </location>
    <ligand>
        <name>7-phospho-2-dehydro-3-deoxy-D-arabino-heptonate</name>
        <dbReference type="ChEBI" id="CHEBI:58394"/>
    </ligand>
</feature>
<feature type="binding site" evidence="21">
    <location>
        <begin position="267"/>
        <end position="271"/>
    </location>
    <ligand>
        <name>7-phospho-2-dehydro-3-deoxy-D-arabino-heptonate</name>
        <dbReference type="ChEBI" id="CHEBI:58394"/>
    </ligand>
</feature>
<keyword evidence="17 21" id="KW-0511">Multifunctional enzyme</keyword>
<feature type="active site" description="Schiff-base intermediate with substrate; for 3-dehydroquinate dehydratase activity" evidence="21">
    <location>
        <position position="1225"/>
    </location>
</feature>
<dbReference type="InterPro" id="IPR027417">
    <property type="entry name" value="P-loop_NTPase"/>
</dbReference>
<keyword evidence="14 21" id="KW-0560">Oxidoreductase</keyword>
<feature type="domain" description="Enolpyruvate transferase" evidence="23">
    <location>
        <begin position="405"/>
        <end position="839"/>
    </location>
</feature>
<comment type="similarity">
    <text evidence="4">Belongs to the EPSP synthase family.</text>
</comment>
<dbReference type="InterPro" id="IPR006264">
    <property type="entry name" value="EPSP_synthase"/>
</dbReference>
<dbReference type="Pfam" id="PF01761">
    <property type="entry name" value="DHQ_synthase"/>
    <property type="match status" value="1"/>
</dbReference>
<comment type="similarity">
    <text evidence="21 22">In the 3rd section; belongs to the shikimate kinase family.</text>
</comment>
<evidence type="ECO:0000256" key="8">
    <source>
        <dbReference type="ARBA" id="ARBA00022723"/>
    </source>
</evidence>
<feature type="domain" description="Shikimate dehydrogenase substrate binding N-terminal" evidence="25">
    <location>
        <begin position="1313"/>
        <end position="1393"/>
    </location>
</feature>
<dbReference type="EC" id="1.1.1.25" evidence="21"/>
<comment type="subunit">
    <text evidence="21 22">Homodimer.</text>
</comment>
<keyword evidence="13 21" id="KW-0521">NADP</keyword>
<evidence type="ECO:0000256" key="2">
    <source>
        <dbReference type="ARBA" id="ARBA00004811"/>
    </source>
</evidence>
<dbReference type="GO" id="GO:0003866">
    <property type="term" value="F:3-phosphoshikimate 1-carboxyvinyltransferase activity"/>
    <property type="evidence" value="ECO:0007669"/>
    <property type="project" value="UniProtKB-UniRule"/>
</dbReference>
<dbReference type="GO" id="GO:0004764">
    <property type="term" value="F:shikimate 3-dehydrogenase (NADP+) activity"/>
    <property type="evidence" value="ECO:0007669"/>
    <property type="project" value="UniProtKB-UniRule"/>
</dbReference>
<feature type="active site" description="Proton acceptor; for 3-dehydroquinate synthase activity" evidence="21">
    <location>
        <position position="278"/>
    </location>
</feature>
<evidence type="ECO:0000256" key="15">
    <source>
        <dbReference type="ARBA" id="ARBA00023141"/>
    </source>
</evidence>
<comment type="pathway">
    <text evidence="21 22">Metabolic intermediate biosynthesis; chorismate biosynthesis; chorismate from D-erythrose 4-phosphate and phosphoenolpyruvate: step 4/7.</text>
</comment>
<feature type="binding site" evidence="21">
    <location>
        <begin position="184"/>
        <end position="187"/>
    </location>
    <ligand>
        <name>NAD(+)</name>
        <dbReference type="ChEBI" id="CHEBI:57540"/>
    </ligand>
</feature>
<dbReference type="GO" id="GO:0009423">
    <property type="term" value="P:chorismate biosynthetic process"/>
    <property type="evidence" value="ECO:0007669"/>
    <property type="project" value="UniProtKB-UniRule"/>
</dbReference>
<dbReference type="PROSITE" id="PS01128">
    <property type="entry name" value="SHIKIMATE_KINASE"/>
    <property type="match status" value="1"/>
</dbReference>
<evidence type="ECO:0000256" key="17">
    <source>
        <dbReference type="ARBA" id="ARBA00023268"/>
    </source>
</evidence>
<feature type="binding site" evidence="21">
    <location>
        <begin position="119"/>
        <end position="121"/>
    </location>
    <ligand>
        <name>NAD(+)</name>
        <dbReference type="ChEBI" id="CHEBI:57540"/>
    </ligand>
</feature>
<dbReference type="GO" id="GO:0004765">
    <property type="term" value="F:shikimate kinase activity"/>
    <property type="evidence" value="ECO:0007669"/>
    <property type="project" value="UniProtKB-UniRule"/>
</dbReference>
<evidence type="ECO:0000256" key="20">
    <source>
        <dbReference type="ARBA" id="ARBA00054455"/>
    </source>
</evidence>
<keyword evidence="16 21" id="KW-0456">Lyase</keyword>
<dbReference type="Gene3D" id="3.20.20.70">
    <property type="entry name" value="Aldolase class I"/>
    <property type="match status" value="1"/>
</dbReference>
<dbReference type="NCBIfam" id="TIGR01809">
    <property type="entry name" value="Shik-DH-AROM"/>
    <property type="match status" value="1"/>
</dbReference>
<evidence type="ECO:0000313" key="28">
    <source>
        <dbReference type="Proteomes" id="UP000192596"/>
    </source>
</evidence>
<dbReference type="FunFam" id="3.20.20.70:FF:000135">
    <property type="entry name" value="Pentafunctional AROM polypeptide"/>
    <property type="match status" value="1"/>
</dbReference>
<keyword evidence="12 21" id="KW-0067">ATP-binding</keyword>
<comment type="catalytic activity">
    <reaction evidence="21 22">
        <text>3-dehydroquinate = 3-dehydroshikimate + H2O</text>
        <dbReference type="Rhea" id="RHEA:21096"/>
        <dbReference type="ChEBI" id="CHEBI:15377"/>
        <dbReference type="ChEBI" id="CHEBI:16630"/>
        <dbReference type="ChEBI" id="CHEBI:32364"/>
        <dbReference type="EC" id="4.2.1.10"/>
    </reaction>
</comment>
<feature type="region of interest" description="Shikimate dehydrogenase" evidence="21">
    <location>
        <begin position="1308"/>
        <end position="1713"/>
    </location>
</feature>
<feature type="binding site" evidence="21">
    <location>
        <position position="135"/>
    </location>
    <ligand>
        <name>7-phospho-2-dehydro-3-deoxy-D-arabino-heptonate</name>
        <dbReference type="ChEBI" id="CHEBI:58394"/>
    </ligand>
</feature>
<keyword evidence="28" id="KW-1185">Reference proteome</keyword>
<evidence type="ECO:0000259" key="26">
    <source>
        <dbReference type="Pfam" id="PF24621"/>
    </source>
</evidence>
<comment type="similarity">
    <text evidence="21 22">In the 4th section; belongs to the type-I 3-dehydroquinase family.</text>
</comment>
<dbReference type="HAMAP" id="MF_00210">
    <property type="entry name" value="EPSP_synth"/>
    <property type="match status" value="1"/>
</dbReference>
<dbReference type="UniPathway" id="UPA00053">
    <property type="reaction ID" value="UER00085"/>
</dbReference>
<dbReference type="GO" id="GO:0003856">
    <property type="term" value="F:3-dehydroquinate synthase activity"/>
    <property type="evidence" value="ECO:0007669"/>
    <property type="project" value="UniProtKB-UniRule"/>
</dbReference>
<comment type="cofactor">
    <cofactor evidence="21 22">
        <name>Zn(2+)</name>
        <dbReference type="ChEBI" id="CHEBI:29105"/>
    </cofactor>
    <text evidence="21 22">Binds 2 Zn(2+) ions per subunit.</text>
</comment>
<keyword evidence="8 21" id="KW-0479">Metal-binding</keyword>
<comment type="pathway">
    <text evidence="21 22">Metabolic intermediate biosynthesis; chorismate biosynthesis; chorismate from D-erythrose 4-phosphate and phosphoenolpyruvate: step 2/7.</text>
</comment>
<evidence type="ECO:0000256" key="19">
    <source>
        <dbReference type="ARBA" id="ARBA00048567"/>
    </source>
</evidence>
<dbReference type="PROSITE" id="PS00104">
    <property type="entry name" value="EPSP_SYNTHASE_1"/>
    <property type="match status" value="1"/>
</dbReference>
<keyword evidence="11 21" id="KW-0862">Zinc</keyword>
<dbReference type="PIRSF" id="PIRSF000514">
    <property type="entry name" value="Pentafunct_AroM"/>
    <property type="match status" value="1"/>
</dbReference>
<evidence type="ECO:0000256" key="1">
    <source>
        <dbReference type="ARBA" id="ARBA00004496"/>
    </source>
</evidence>
<feature type="binding site" evidence="21">
    <location>
        <position position="167"/>
    </location>
    <ligand>
        <name>7-phospho-2-dehydro-3-deoxy-D-arabino-heptonate</name>
        <dbReference type="ChEBI" id="CHEBI:58394"/>
    </ligand>
</feature>
<evidence type="ECO:0000256" key="3">
    <source>
        <dbReference type="ARBA" id="ARBA00004842"/>
    </source>
</evidence>
<dbReference type="FunFam" id="3.65.10.10:FF:000007">
    <property type="entry name" value="Pentafunctional AROM polypeptide"/>
    <property type="match status" value="1"/>
</dbReference>
<dbReference type="PANTHER" id="PTHR21090">
    <property type="entry name" value="AROM/DEHYDROQUINATE SYNTHASE"/>
    <property type="match status" value="1"/>
</dbReference>
<dbReference type="InterPro" id="IPR010110">
    <property type="entry name" value="Shikimate_DH_AroM-type"/>
</dbReference>
<dbReference type="EMBL" id="NAJO01000016">
    <property type="protein sequence ID" value="OQO06779.1"/>
    <property type="molecule type" value="Genomic_DNA"/>
</dbReference>
<dbReference type="GO" id="GO:0003855">
    <property type="term" value="F:3-dehydroquinate dehydratase activity"/>
    <property type="evidence" value="ECO:0007669"/>
    <property type="project" value="UniProtKB-UniRule"/>
</dbReference>
<dbReference type="Gene3D" id="3.40.50.720">
    <property type="entry name" value="NAD(P)-binding Rossmann-like Domain"/>
    <property type="match status" value="1"/>
</dbReference>
<dbReference type="InterPro" id="IPR016037">
    <property type="entry name" value="DHQ_synth_AroB"/>
</dbReference>
<dbReference type="InterPro" id="IPR031322">
    <property type="entry name" value="Shikimate/glucono_kinase"/>
</dbReference>
<dbReference type="SUPFAM" id="SSF56796">
    <property type="entry name" value="Dehydroquinate synthase-like"/>
    <property type="match status" value="1"/>
</dbReference>
<evidence type="ECO:0000259" key="24">
    <source>
        <dbReference type="Pfam" id="PF01761"/>
    </source>
</evidence>
<evidence type="ECO:0000259" key="25">
    <source>
        <dbReference type="Pfam" id="PF08501"/>
    </source>
</evidence>
<feature type="binding site" evidence="21">
    <location>
        <position position="358"/>
    </location>
    <ligand>
        <name>7-phospho-2-dehydro-3-deoxy-D-arabino-heptonate</name>
        <dbReference type="ChEBI" id="CHEBI:58394"/>
    </ligand>
</feature>
<feature type="binding site" evidence="21">
    <location>
        <position position="166"/>
    </location>
    <ligand>
        <name>NAD(+)</name>
        <dbReference type="ChEBI" id="CHEBI:57540"/>
    </ligand>
</feature>
<dbReference type="Pfam" id="PF24621">
    <property type="entry name" value="DHQS_C"/>
    <property type="match status" value="1"/>
</dbReference>
<dbReference type="SUPFAM" id="SSF53223">
    <property type="entry name" value="Aminoacid dehydrogenase-like, N-terminal domain"/>
    <property type="match status" value="1"/>
</dbReference>
<dbReference type="Gene3D" id="1.20.1090.10">
    <property type="entry name" value="Dehydroquinate synthase-like - alpha domain"/>
    <property type="match status" value="1"/>
</dbReference>
<dbReference type="STRING" id="1507870.A0A1V8T627"/>
<feature type="binding site" evidence="21">
    <location>
        <begin position="144"/>
        <end position="145"/>
    </location>
    <ligand>
        <name>NAD(+)</name>
        <dbReference type="ChEBI" id="CHEBI:57540"/>
    </ligand>
</feature>
<feature type="binding site" evidence="21">
    <location>
        <position position="151"/>
    </location>
    <ligand>
        <name>7-phospho-2-dehydro-3-deoxy-D-arabino-heptonate</name>
        <dbReference type="ChEBI" id="CHEBI:58394"/>
    </ligand>
</feature>
<evidence type="ECO:0000256" key="9">
    <source>
        <dbReference type="ARBA" id="ARBA00022741"/>
    </source>
</evidence>
<dbReference type="NCBIfam" id="TIGR01357">
    <property type="entry name" value="aroB"/>
    <property type="match status" value="1"/>
</dbReference>
<comment type="similarity">
    <text evidence="21">In the N-terminal section; belongs to the sugar phosphate cyclases superfamily. Dehydroquinate synthase family.</text>
</comment>
<dbReference type="Gene3D" id="3.40.50.300">
    <property type="entry name" value="P-loop containing nucleotide triphosphate hydrolases"/>
    <property type="match status" value="1"/>
</dbReference>
<dbReference type="CDD" id="cd01556">
    <property type="entry name" value="EPSP_synthase"/>
    <property type="match status" value="1"/>
</dbReference>
<feature type="binding site" evidence="21">
    <location>
        <position position="199"/>
    </location>
    <ligand>
        <name>Zn(2+)</name>
        <dbReference type="ChEBI" id="CHEBI:29105"/>
        <note>catalytic</note>
    </ligand>
</feature>
<dbReference type="CDD" id="cd00502">
    <property type="entry name" value="DHQase_I"/>
    <property type="match status" value="1"/>
</dbReference>
<evidence type="ECO:0000256" key="13">
    <source>
        <dbReference type="ARBA" id="ARBA00022857"/>
    </source>
</evidence>
<feature type="binding site" evidence="21">
    <location>
        <begin position="46"/>
        <end position="48"/>
    </location>
    <ligand>
        <name>NAD(+)</name>
        <dbReference type="ChEBI" id="CHEBI:57540"/>
    </ligand>
</feature>
<feature type="active site" description="Proton acceptor; for 3-dehydroquinate dehydratase activity" evidence="21">
    <location>
        <position position="1195"/>
    </location>
</feature>
<dbReference type="Pfam" id="PF01487">
    <property type="entry name" value="DHquinase_I"/>
    <property type="match status" value="1"/>
</dbReference>
<feature type="binding site" evidence="21">
    <location>
        <position position="124"/>
    </location>
    <ligand>
        <name>NAD(+)</name>
        <dbReference type="ChEBI" id="CHEBI:57540"/>
    </ligand>
</feature>
<feature type="binding site" evidence="21">
    <location>
        <begin position="199"/>
        <end position="202"/>
    </location>
    <ligand>
        <name>7-phospho-2-dehydro-3-deoxy-D-arabino-heptonate</name>
        <dbReference type="ChEBI" id="CHEBI:58394"/>
    </ligand>
</feature>
<dbReference type="FunFam" id="1.20.1090.10:FF:000007">
    <property type="entry name" value="Pentafunctional AROM polypeptide"/>
    <property type="match status" value="1"/>
</dbReference>
<dbReference type="SUPFAM" id="SSF51569">
    <property type="entry name" value="Aldolase"/>
    <property type="match status" value="1"/>
</dbReference>
<evidence type="ECO:0000256" key="7">
    <source>
        <dbReference type="ARBA" id="ARBA00022679"/>
    </source>
</evidence>
<dbReference type="EC" id="2.7.1.71" evidence="21"/>
<dbReference type="InterPro" id="IPR023193">
    <property type="entry name" value="EPSP_synthase_CS"/>
</dbReference>
<keyword evidence="10 21" id="KW-0418">Kinase</keyword>
<dbReference type="EC" id="2.5.1.19" evidence="21"/>
<dbReference type="InterPro" id="IPR008289">
    <property type="entry name" value="Pentafunct_AroM"/>
</dbReference>
<evidence type="ECO:0000256" key="4">
    <source>
        <dbReference type="ARBA" id="ARBA00009948"/>
    </source>
</evidence>
<dbReference type="Pfam" id="PF08501">
    <property type="entry name" value="Shikimate_dh_N"/>
    <property type="match status" value="1"/>
</dbReference>
<dbReference type="Gene3D" id="3.40.50.10860">
    <property type="entry name" value="Leucine Dehydrogenase, chain A, domain 1"/>
    <property type="match status" value="1"/>
</dbReference>
<comment type="similarity">
    <text evidence="22">In the N-terminal section; belongs to the dehydroquinate synthase family.</text>
</comment>
<dbReference type="InterPro" id="IPR000623">
    <property type="entry name" value="Shikimate_kinase/TSH1"/>
</dbReference>
<feature type="binding site" evidence="21">
    <location>
        <position position="253"/>
    </location>
    <ligand>
        <name>7-phospho-2-dehydro-3-deoxy-D-arabino-heptonate</name>
        <dbReference type="ChEBI" id="CHEBI:58394"/>
    </ligand>
</feature>
<dbReference type="PRINTS" id="PR01100">
    <property type="entry name" value="SHIKIMTKNASE"/>
</dbReference>
<dbReference type="Gene3D" id="3.65.10.10">
    <property type="entry name" value="Enolpyruvate transferase domain"/>
    <property type="match status" value="2"/>
</dbReference>
<dbReference type="InterPro" id="IPR013785">
    <property type="entry name" value="Aldolase_TIM"/>
</dbReference>
<evidence type="ECO:0000256" key="11">
    <source>
        <dbReference type="ARBA" id="ARBA00022833"/>
    </source>
</evidence>
<keyword evidence="5 21" id="KW-0963">Cytoplasm</keyword>
<dbReference type="InterPro" id="IPR030960">
    <property type="entry name" value="DHQS/DOIS_N"/>
</dbReference>
<protein>
    <recommendedName>
        <fullName evidence="21">Pentafunctional AROM polypeptide</fullName>
    </recommendedName>
    <domain>
        <recommendedName>
            <fullName evidence="21">3-dehydroquinate synthase</fullName>
            <shortName evidence="21">DHQS</shortName>
            <ecNumber evidence="21">4.2.3.4</ecNumber>
        </recommendedName>
    </domain>
    <domain>
        <recommendedName>
            <fullName evidence="21">3-phosphoshikimate 1-carboxyvinyltransferase</fullName>
            <ecNumber evidence="21">2.5.1.19</ecNumber>
        </recommendedName>
        <alternativeName>
            <fullName evidence="21">5-enolpyruvylshikimate-3-phosphate synthase</fullName>
            <shortName evidence="21">EPSP synthase</shortName>
            <shortName evidence="21">EPSPS</shortName>
        </alternativeName>
    </domain>
    <domain>
        <recommendedName>
            <fullName evidence="21">Shikimate kinase</fullName>
            <shortName evidence="21">SK</shortName>
            <ecNumber evidence="21">2.7.1.71</ecNumber>
        </recommendedName>
    </domain>
    <domain>
        <recommendedName>
            <fullName evidence="21">3-dehydroquinate dehydratase</fullName>
            <shortName evidence="21">3-dehydroquinase</shortName>
            <ecNumber evidence="21">4.2.1.10</ecNumber>
        </recommendedName>
    </domain>
    <domain>
        <recommendedName>
            <fullName evidence="21">Shikimate dehydrogenase</fullName>
            <ecNumber evidence="21">1.1.1.25</ecNumber>
        </recommendedName>
    </domain>
</protein>
<dbReference type="SUPFAM" id="SSF55205">
    <property type="entry name" value="EPT/RTPC-like"/>
    <property type="match status" value="1"/>
</dbReference>
<feature type="binding site" evidence="21">
    <location>
        <begin position="88"/>
        <end position="91"/>
    </location>
    <ligand>
        <name>NAD(+)</name>
        <dbReference type="ChEBI" id="CHEBI:57540"/>
    </ligand>
</feature>
<comment type="similarity">
    <text evidence="21 22">In the C-terminal section; belongs to the shikimate dehydrogenase family.</text>
</comment>
<dbReference type="InterPro" id="IPR046346">
    <property type="entry name" value="Aminoacid_DH-like_N_sf"/>
</dbReference>
<feature type="binding site" evidence="21">
    <location>
        <position position="274"/>
    </location>
    <ligand>
        <name>7-phospho-2-dehydro-3-deoxy-D-arabino-heptonate</name>
        <dbReference type="ChEBI" id="CHEBI:58394"/>
    </ligand>
</feature>
<dbReference type="Proteomes" id="UP000192596">
    <property type="component" value="Unassembled WGS sequence"/>
</dbReference>
<comment type="catalytic activity">
    <reaction evidence="21 22">
        <text>shikimate + NADP(+) = 3-dehydroshikimate + NADPH + H(+)</text>
        <dbReference type="Rhea" id="RHEA:17737"/>
        <dbReference type="ChEBI" id="CHEBI:15378"/>
        <dbReference type="ChEBI" id="CHEBI:16630"/>
        <dbReference type="ChEBI" id="CHEBI:36208"/>
        <dbReference type="ChEBI" id="CHEBI:57783"/>
        <dbReference type="ChEBI" id="CHEBI:58349"/>
        <dbReference type="EC" id="1.1.1.25"/>
    </reaction>
</comment>
<dbReference type="InterPro" id="IPR023000">
    <property type="entry name" value="Shikimate_kinase_CS"/>
</dbReference>
<feature type="binding site" evidence="21">
    <location>
        <position position="290"/>
    </location>
    <ligand>
        <name>Zn(2+)</name>
        <dbReference type="ChEBI" id="CHEBI:29105"/>
        <note>catalytic</note>
    </ligand>
</feature>
<evidence type="ECO:0000256" key="18">
    <source>
        <dbReference type="ARBA" id="ARBA00044633"/>
    </source>
</evidence>
<proteinExistence type="inferred from homology"/>
<dbReference type="InterPro" id="IPR013792">
    <property type="entry name" value="RNA3'P_cycl/enolpyr_Trfase_a/b"/>
</dbReference>
<feature type="region of interest" description="3-dehydroquinate synthase" evidence="21">
    <location>
        <begin position="1"/>
        <end position="386"/>
    </location>
</feature>
<feature type="active site" description="Proton acceptor; for 3-dehydroquinate synthase activity" evidence="21">
    <location>
        <position position="263"/>
    </location>
</feature>
<comment type="catalytic activity">
    <reaction evidence="19 21 22">
        <text>shikimate + ATP = 3-phosphoshikimate + ADP + H(+)</text>
        <dbReference type="Rhea" id="RHEA:13121"/>
        <dbReference type="ChEBI" id="CHEBI:15378"/>
        <dbReference type="ChEBI" id="CHEBI:30616"/>
        <dbReference type="ChEBI" id="CHEBI:36208"/>
        <dbReference type="ChEBI" id="CHEBI:145989"/>
        <dbReference type="ChEBI" id="CHEBI:456216"/>
        <dbReference type="EC" id="2.7.1.71"/>
    </reaction>
</comment>
<feature type="active site" description="For EPSP synthase activity" evidence="21">
    <location>
        <position position="828"/>
    </location>
</feature>
<feature type="binding site" evidence="21">
    <location>
        <position position="274"/>
    </location>
    <ligand>
        <name>Zn(2+)</name>
        <dbReference type="ChEBI" id="CHEBI:29105"/>
        <note>catalytic</note>
    </ligand>
</feature>
<evidence type="ECO:0000256" key="10">
    <source>
        <dbReference type="ARBA" id="ARBA00022777"/>
    </source>
</evidence>
<comment type="similarity">
    <text evidence="21 22">In the 2nd section; belongs to the EPSP synthase family.</text>
</comment>
<feature type="binding site" evidence="21">
    <location>
        <position position="290"/>
    </location>
    <ligand>
        <name>7-phospho-2-dehydro-3-deoxy-D-arabino-heptonate</name>
        <dbReference type="ChEBI" id="CHEBI:58394"/>
    </ligand>
</feature>
<keyword evidence="7 21" id="KW-0808">Transferase</keyword>
<dbReference type="PROSITE" id="PS01028">
    <property type="entry name" value="DEHYDROQUINASE_I"/>
    <property type="match status" value="1"/>
</dbReference>
<evidence type="ECO:0000256" key="6">
    <source>
        <dbReference type="ARBA" id="ARBA00022605"/>
    </source>
</evidence>
<keyword evidence="15 21" id="KW-0057">Aromatic amino acid biosynthesis</keyword>
<dbReference type="InterPro" id="IPR001381">
    <property type="entry name" value="DHquinase_I"/>
</dbReference>
<feature type="binding site" evidence="21">
    <location>
        <begin position="883"/>
        <end position="890"/>
    </location>
    <ligand>
        <name>ATP</name>
        <dbReference type="ChEBI" id="CHEBI:30616"/>
    </ligand>
</feature>
<dbReference type="CDD" id="cd08195">
    <property type="entry name" value="DHQS"/>
    <property type="match status" value="1"/>
</dbReference>
<evidence type="ECO:0000259" key="23">
    <source>
        <dbReference type="Pfam" id="PF00275"/>
    </source>
</evidence>
<dbReference type="CDD" id="cd00464">
    <property type="entry name" value="SK"/>
    <property type="match status" value="1"/>
</dbReference>
<dbReference type="PROSITE" id="PS00885">
    <property type="entry name" value="EPSP_SYNTHASE_2"/>
    <property type="match status" value="1"/>
</dbReference>
<dbReference type="Pfam" id="PF00275">
    <property type="entry name" value="EPSP_synthase"/>
    <property type="match status" value="1"/>
</dbReference>
<dbReference type="Pfam" id="PF01202">
    <property type="entry name" value="SKI"/>
    <property type="match status" value="1"/>
</dbReference>
<dbReference type="OrthoDB" id="197068at2759"/>
<comment type="pathway">
    <text evidence="21 22">Metabolic intermediate biosynthesis; chorismate biosynthesis; chorismate from D-erythrose 4-phosphate and phosphoenolpyruvate: step 3/7.</text>
</comment>
<dbReference type="GO" id="GO:0005524">
    <property type="term" value="F:ATP binding"/>
    <property type="evidence" value="ECO:0007669"/>
    <property type="project" value="UniProtKB-UniRule"/>
</dbReference>
<dbReference type="FunFam" id="3.65.10.10:FF:000008">
    <property type="entry name" value="Pentafunctional AROM polypeptide"/>
    <property type="match status" value="1"/>
</dbReference>
<dbReference type="Gene3D" id="3.40.50.1970">
    <property type="match status" value="1"/>
</dbReference>
<evidence type="ECO:0000256" key="12">
    <source>
        <dbReference type="ARBA" id="ARBA00022840"/>
    </source>
</evidence>
<gene>
    <name evidence="27" type="ORF">B0A48_08567</name>
</gene>
<evidence type="ECO:0000256" key="22">
    <source>
        <dbReference type="PIRNR" id="PIRNR000514"/>
    </source>
</evidence>
<evidence type="ECO:0000256" key="14">
    <source>
        <dbReference type="ARBA" id="ARBA00023002"/>
    </source>
</evidence>
<dbReference type="PANTHER" id="PTHR21090:SF5">
    <property type="entry name" value="PENTAFUNCTIONAL AROM POLYPEPTIDE"/>
    <property type="match status" value="1"/>
</dbReference>
<accession>A0A1V8T627</accession>
<dbReference type="GO" id="GO:0008652">
    <property type="term" value="P:amino acid biosynthetic process"/>
    <property type="evidence" value="ECO:0007669"/>
    <property type="project" value="UniProtKB-KW"/>
</dbReference>
<evidence type="ECO:0000256" key="16">
    <source>
        <dbReference type="ARBA" id="ARBA00023239"/>
    </source>
</evidence>
<evidence type="ECO:0000256" key="21">
    <source>
        <dbReference type="HAMAP-Rule" id="MF_03143"/>
    </source>
</evidence>
<sequence length="1713" mass="186160">MATDTVTKVPILGKESIIVDYGLWKSYVARDLLANIETSTYVLVCDTNLAKLEYVSNFRTAFEGEREKLGKTEEDVRLLIYDRVTPGETSKSRKTKAEVEDWLLAQGCTRDTVILALGGGVVGDMIGFVAATYMRGVRFCQIPTSLLAMVDSSIGGKTAIDVPMGKNLVGSFWQPERVYIDLQFLETLDKRQVCNGMAEVVKTAAIWDEVEFERLEEGAGAIMAALDRPVGPGRFEGVEEVFKRIVLGSARVKAEVVSADEREGGLRNLLNFGHSIGHAYEAILTPEVLHGEAVAVGMVKEAELARFLGVLEPGAVARLTKAIESYGLPTSLDSKLITRLTAKKCPVDDLLGRMAVDKKNAGSQKKIVLLSAIGKCHEPQATKVQDKNIRIILSPSILVKPGVPKGLKAVCRPPGSKSISNRVLLLAALGAGECRITNLLHSDDTQFMLTAIAKLGGASYKWEDEGRVLVVNGNGGALKACKEEIYIGNAGTASRFLTTAVTLAQATNDASHTILTGNARMQERPQGPLVDALRSNGVFIDYLGKEGSQSLPLRIAAAGGFEGGDIELTAKVSSQYVSSILMCAPYAKKPVTLRLVGGKVISQLYIDMTIAMMATFGVHVTKSKTEANVYHVPEQQYQNPAEYEVESDASSATYPLAMAAITGTTCTVPNIGSASLQGDARFAIDVLRPMGCEVQQTESSTTVTGPAMGELKAVNKIDMEPMTDAFLTASVLAAVAKPAKGAATTRIVGIANQRQKECNRIQAMRLELAKFGVTCRELEDGIEIDGVGMELQQATESIHCYDDHRVAMSFAVLASVAPQGTLIDERECTGKTWPGWWDVQHQTFGVDMDGVEPAKAHTNGVTTNGVNGTHNKGEVKKSIFIIGMRGAGKTTTGGWAAKILGWPLVDMDTELERTVGMTIPEMLKDNDWDGFRAKELNLLQTIMREKPTGYVFATGGGIVETPEARKLLKDWTQDGMVLHVTREISLVMEFLNRDKTRPAYVEDMMGVYLRRKPWFEDISNLHFHSQTVDPSQIVAGWSSPLDDFERFLWTMTGKSSAMRKIRRKRHSFFVSLTSPRIDDIVDIIPEVTVGVDAVELRADLLVDPETKDRLPSPEFLIDQVAMLRANTTLPLIFTLRTVSQGGRWPDADVKDGLTLYRVALRMGFDFADLELTAPKELKEFVLSHRKMCTIIASHHDPKGTLSWANGAEDWVPHFDAAREYGDIVKIVGVAKSTSDNDDLKAFHRRVKQDHHDLPFIGLNMGDAGKLSRVTNGFMTPVSHPAMPVKAAPGQLAAADIRKVLGLVGEIEPKKFCIFGTPVQHSRSPALHNKLFELTGLPHHYGLLETDNAKDAVEIIRAPNFGGASVTIPLKLDIMPLLDTIDPAAATIGAVNTIVPSADPHTGKVTLTGYNTDWQGMVLAIRNAGASPSTTSPKAAMVIGGGGTARAALYALHSMGYSPLYLVGRNKTKLSALIQNFDASYNITLLSSEAEAAAAMPTPTTRPRVAIGTIPGDSPIDPGLREILCQIFSMTEGKGVGDTVLLEMAYKPSVTSLMQLAGNSGWKTVAGLEALVGQGIHQFRLWTDIVPLYGTSLHPRQYNQCFSRLYATIPNNPYSPFAYYKVFHGFNTTLNFVNPGNKNPRVILNLDGSLQICAAAQQCVQAAKNQGGGYSSVDMHYRTSTEVYECVMYYGANRDETYWDVVGGDVEEGYGYST</sequence>
<comment type="function">
    <text evidence="20 21 22">The AROM polypeptide catalyzes 5 consecutive enzymatic reactions in prechorismate polyaromatic amino acid biosynthesis.</text>
</comment>
<evidence type="ECO:0000256" key="5">
    <source>
        <dbReference type="ARBA" id="ARBA00022490"/>
    </source>
</evidence>
<dbReference type="SUPFAM" id="SSF51735">
    <property type="entry name" value="NAD(P)-binding Rossmann-fold domains"/>
    <property type="match status" value="1"/>
</dbReference>
<organism evidence="27 28">
    <name type="scientific">Cryoendolithus antarcticus</name>
    <dbReference type="NCBI Taxonomy" id="1507870"/>
    <lineage>
        <taxon>Eukaryota</taxon>
        <taxon>Fungi</taxon>
        <taxon>Dikarya</taxon>
        <taxon>Ascomycota</taxon>
        <taxon>Pezizomycotina</taxon>
        <taxon>Dothideomycetes</taxon>
        <taxon>Dothideomycetidae</taxon>
        <taxon>Cladosporiales</taxon>
        <taxon>Cladosporiaceae</taxon>
        <taxon>Cryoendolithus</taxon>
    </lineage>
</organism>
<comment type="pathway">
    <text evidence="2 21 22">Metabolic intermediate biosynthesis; chorismate biosynthesis; chorismate from D-erythrose 4-phosphate and phosphoenolpyruvate: step 6/7.</text>
</comment>
<comment type="caution">
    <text evidence="27">The sequence shown here is derived from an EMBL/GenBank/DDBJ whole genome shotgun (WGS) entry which is preliminary data.</text>
</comment>
<comment type="catalytic activity">
    <reaction evidence="21 22">
        <text>7-phospho-2-dehydro-3-deoxy-D-arabino-heptonate = 3-dehydroquinate + phosphate</text>
        <dbReference type="Rhea" id="RHEA:21968"/>
        <dbReference type="ChEBI" id="CHEBI:32364"/>
        <dbReference type="ChEBI" id="CHEBI:43474"/>
        <dbReference type="ChEBI" id="CHEBI:58394"/>
        <dbReference type="EC" id="4.2.3.4"/>
    </reaction>
</comment>
<feature type="domain" description="3-dehydroquinate synthase N-terminal" evidence="24">
    <location>
        <begin position="84"/>
        <end position="193"/>
    </location>
</feature>
<name>A0A1V8T627_9PEZI</name>